<comment type="similarity">
    <text evidence="1">Belongs to the CAPAB/TerDEXZ family.</text>
</comment>
<dbReference type="Proteomes" id="UP000606194">
    <property type="component" value="Unassembled WGS sequence"/>
</dbReference>
<feature type="domain" description="TerD" evidence="2">
    <location>
        <begin position="23"/>
        <end position="209"/>
    </location>
</feature>
<dbReference type="FunFam" id="2.60.60.30:FF:000001">
    <property type="entry name" value="Tellurium resistance protein TerD"/>
    <property type="match status" value="1"/>
</dbReference>
<reference evidence="3" key="1">
    <citation type="journal article" date="2014" name="Int. J. Syst. Evol. Microbiol.">
        <title>Complete genome sequence of Corynebacterium casei LMG S-19264T (=DSM 44701T), isolated from a smear-ripened cheese.</title>
        <authorList>
            <consortium name="US DOE Joint Genome Institute (JGI-PGF)"/>
            <person name="Walter F."/>
            <person name="Albersmeier A."/>
            <person name="Kalinowski J."/>
            <person name="Ruckert C."/>
        </authorList>
    </citation>
    <scope>NUCLEOTIDE SEQUENCE</scope>
    <source>
        <strain evidence="3">JCM 4386</strain>
    </source>
</reference>
<organism evidence="3 4">
    <name type="scientific">Streptomyces humidus</name>
    <dbReference type="NCBI Taxonomy" id="52259"/>
    <lineage>
        <taxon>Bacteria</taxon>
        <taxon>Bacillati</taxon>
        <taxon>Actinomycetota</taxon>
        <taxon>Actinomycetes</taxon>
        <taxon>Kitasatosporales</taxon>
        <taxon>Streptomycetaceae</taxon>
        <taxon>Streptomyces</taxon>
    </lineage>
</organism>
<dbReference type="AlphaFoldDB" id="A0A918L6C2"/>
<reference evidence="3" key="2">
    <citation type="submission" date="2020-09" db="EMBL/GenBank/DDBJ databases">
        <authorList>
            <person name="Sun Q."/>
            <person name="Ohkuma M."/>
        </authorList>
    </citation>
    <scope>NUCLEOTIDE SEQUENCE</scope>
    <source>
        <strain evidence="3">JCM 4386</strain>
    </source>
</reference>
<name>A0A918L6C2_9ACTN</name>
<keyword evidence="4" id="KW-1185">Reference proteome</keyword>
<dbReference type="Gene3D" id="2.60.60.30">
    <property type="entry name" value="sav2460 like domains"/>
    <property type="match status" value="1"/>
</dbReference>
<dbReference type="EMBL" id="BMTL01000029">
    <property type="protein sequence ID" value="GGS13025.1"/>
    <property type="molecule type" value="Genomic_DNA"/>
</dbReference>
<dbReference type="CDD" id="cd06974">
    <property type="entry name" value="TerD_like"/>
    <property type="match status" value="1"/>
</dbReference>
<protein>
    <submittedName>
        <fullName evidence="3">Chemical-damaging agent resistance protein C</fullName>
    </submittedName>
</protein>
<evidence type="ECO:0000259" key="2">
    <source>
        <dbReference type="Pfam" id="PF02342"/>
    </source>
</evidence>
<proteinExistence type="inferred from homology"/>
<evidence type="ECO:0000313" key="4">
    <source>
        <dbReference type="Proteomes" id="UP000606194"/>
    </source>
</evidence>
<accession>A0A918L6C2</accession>
<dbReference type="InterPro" id="IPR003325">
    <property type="entry name" value="TerD"/>
</dbReference>
<gene>
    <name evidence="3" type="ORF">GCM10010269_60380</name>
</gene>
<sequence length="213" mass="22243">MSLSHSAAGPLRPALGHGKVCDMGVSLSKGGNVSLSKEAPGLTAVLVGLGWDVRTTTGTDYDLDASALLVDESGKVLSDQHFVFFNNLKSLDGSVEHTGDNLTGEGEGDDEAIKVNLITVPADVARIVFPVSIHDAANRGQSFGQVRNAYIRVVNQAGGAELARYDLSEDAATETAMVFGELYRNGAEWKFRAVGQGYASGLAGIAADFGVNV</sequence>
<dbReference type="PANTHER" id="PTHR32097:SF4">
    <property type="entry name" value="GENERAL STRESS PROTEIN 16U"/>
    <property type="match status" value="1"/>
</dbReference>
<evidence type="ECO:0000256" key="1">
    <source>
        <dbReference type="ARBA" id="ARBA00008775"/>
    </source>
</evidence>
<dbReference type="PANTHER" id="PTHR32097">
    <property type="entry name" value="CAMP-BINDING PROTEIN 1-RELATED"/>
    <property type="match status" value="1"/>
</dbReference>
<evidence type="ECO:0000313" key="3">
    <source>
        <dbReference type="EMBL" id="GGS13025.1"/>
    </source>
</evidence>
<dbReference type="Pfam" id="PF02342">
    <property type="entry name" value="TerD"/>
    <property type="match status" value="1"/>
</dbReference>
<dbReference type="InterPro" id="IPR051324">
    <property type="entry name" value="Stress/Tellurium_Resist"/>
</dbReference>
<comment type="caution">
    <text evidence="3">The sequence shown here is derived from an EMBL/GenBank/DDBJ whole genome shotgun (WGS) entry which is preliminary data.</text>
</comment>